<evidence type="ECO:0000313" key="2">
    <source>
        <dbReference type="Proteomes" id="UP000182321"/>
    </source>
</evidence>
<gene>
    <name evidence="1" type="ORF">SAMN02910377_00921</name>
</gene>
<dbReference type="Proteomes" id="UP000182321">
    <property type="component" value="Unassembled WGS sequence"/>
</dbReference>
<sequence>MGFRSTLINTGKLILKCTLVTAPLWGFPIFCANNILAYAGSDYVGAIWINDLTQTKQSKYYSTLVIGDSTANSAYLPEVLSDDTVNLALAGSSPVDGYYTLENYLNNNKAPKDIFVSYMDYHLDDDSFTWDVSNYIHKFTLEQNEEIYKAIEKYSDLSVAALTTDNDYKTEVKKYLYYSPQIYSYSVFQGIDGKRYKSNTAAYEDVNTRLGRYCQITNNQYEPEGIMGYSTFNVSPLQEYYYKRILNLCEKKHIAVHMIKLPLSTDAGFIDDYETEVTDYYDELLEDYDDADFYWFHTTYEHEFFSDAYHMNNHGSFRFSRELLEQYPDVFEDSVDDYSRARMLAIDADIAGENYMGELTKRIDNKPFTLIFLDSTGNLSDFYYMSVGYNDKDVQWLDVQDNSSYALWYLSGDGSAFPDNIQVTTSDNSVAVTIGEEVTYLTPADGPGIRFCVIDNKNKSIVCTRQSVWDVEKGFRDIY</sequence>
<organism evidence="1 2">
    <name type="scientific">Pseudobutyrivibrio ruminis</name>
    <dbReference type="NCBI Taxonomy" id="46206"/>
    <lineage>
        <taxon>Bacteria</taxon>
        <taxon>Bacillati</taxon>
        <taxon>Bacillota</taxon>
        <taxon>Clostridia</taxon>
        <taxon>Lachnospirales</taxon>
        <taxon>Lachnospiraceae</taxon>
        <taxon>Pseudobutyrivibrio</taxon>
    </lineage>
</organism>
<proteinExistence type="predicted"/>
<name>A0A1H7H4T4_9FIRM</name>
<dbReference type="AlphaFoldDB" id="A0A1H7H4T4"/>
<protein>
    <submittedName>
        <fullName evidence="1">Uncharacterized protein</fullName>
    </submittedName>
</protein>
<accession>A0A1H7H4T4</accession>
<evidence type="ECO:0000313" key="1">
    <source>
        <dbReference type="EMBL" id="SEK45238.1"/>
    </source>
</evidence>
<keyword evidence="2" id="KW-1185">Reference proteome</keyword>
<dbReference type="EMBL" id="FNZX01000005">
    <property type="protein sequence ID" value="SEK45238.1"/>
    <property type="molecule type" value="Genomic_DNA"/>
</dbReference>
<reference evidence="2" key="1">
    <citation type="submission" date="2016-10" db="EMBL/GenBank/DDBJ databases">
        <authorList>
            <person name="Varghese N."/>
            <person name="Submissions S."/>
        </authorList>
    </citation>
    <scope>NUCLEOTIDE SEQUENCE [LARGE SCALE GENOMIC DNA]</scope>
    <source>
        <strain evidence="2">ACV-9</strain>
    </source>
</reference>